<dbReference type="OrthoDB" id="59470at2759"/>
<dbReference type="AlphaFoldDB" id="A0A163K431"/>
<keyword evidence="3" id="KW-1185">Reference proteome</keyword>
<feature type="region of interest" description="Disordered" evidence="1">
    <location>
        <begin position="66"/>
        <end position="87"/>
    </location>
</feature>
<feature type="region of interest" description="Disordered" evidence="1">
    <location>
        <begin position="135"/>
        <end position="154"/>
    </location>
</feature>
<organism evidence="2">
    <name type="scientific">Absidia glauca</name>
    <name type="common">Pin mould</name>
    <dbReference type="NCBI Taxonomy" id="4829"/>
    <lineage>
        <taxon>Eukaryota</taxon>
        <taxon>Fungi</taxon>
        <taxon>Fungi incertae sedis</taxon>
        <taxon>Mucoromycota</taxon>
        <taxon>Mucoromycotina</taxon>
        <taxon>Mucoromycetes</taxon>
        <taxon>Mucorales</taxon>
        <taxon>Cunninghamellaceae</taxon>
        <taxon>Absidia</taxon>
    </lineage>
</organism>
<dbReference type="InParanoid" id="A0A163K431"/>
<dbReference type="EMBL" id="LT554349">
    <property type="protein sequence ID" value="SAM04123.1"/>
    <property type="molecule type" value="Genomic_DNA"/>
</dbReference>
<evidence type="ECO:0000313" key="2">
    <source>
        <dbReference type="EMBL" id="SAM04123.1"/>
    </source>
</evidence>
<reference evidence="2" key="1">
    <citation type="submission" date="2016-04" db="EMBL/GenBank/DDBJ databases">
        <authorList>
            <person name="Evans L.H."/>
            <person name="Alamgir A."/>
            <person name="Owens N."/>
            <person name="Weber N.D."/>
            <person name="Virtaneva K."/>
            <person name="Barbian K."/>
            <person name="Babar A."/>
            <person name="Rosenke K."/>
        </authorList>
    </citation>
    <scope>NUCLEOTIDE SEQUENCE [LARGE SCALE GENOMIC DNA]</scope>
    <source>
        <strain evidence="2">CBS 101.48</strain>
    </source>
</reference>
<feature type="compositionally biased region" description="Basic residues" evidence="1">
    <location>
        <begin position="1"/>
        <end position="10"/>
    </location>
</feature>
<evidence type="ECO:0000313" key="3">
    <source>
        <dbReference type="Proteomes" id="UP000078561"/>
    </source>
</evidence>
<name>A0A163K431_ABSGL</name>
<protein>
    <submittedName>
        <fullName evidence="2">Uncharacterized protein</fullName>
    </submittedName>
</protein>
<proteinExistence type="predicted"/>
<gene>
    <name evidence="2" type="primary">ABSGL_09983.1 scaffold 11783</name>
</gene>
<sequence length="154" mass="17386">MYHSPSKRTHSPTDDYAPTTTIYPGPPVRKKVIPDDMFTNQMAAMSLRHDDWRKDQVERVDDIDAYLNDGSDSNNGVADDGDTYLGDTPELVEVPVGTTTLPFERIPGSSALRIPDFVFQPGDRDVYALAQQELQHQHQNTTVPNQHYQPMELD</sequence>
<accession>A0A163K431</accession>
<dbReference type="Proteomes" id="UP000078561">
    <property type="component" value="Unassembled WGS sequence"/>
</dbReference>
<feature type="region of interest" description="Disordered" evidence="1">
    <location>
        <begin position="1"/>
        <end position="28"/>
    </location>
</feature>
<evidence type="ECO:0000256" key="1">
    <source>
        <dbReference type="SAM" id="MobiDB-lite"/>
    </source>
</evidence>